<reference evidence="2 3" key="1">
    <citation type="submission" date="2024-06" db="EMBL/GenBank/DDBJ databases">
        <title>The Natural Products Discovery Center: Release of the First 8490 Sequenced Strains for Exploring Actinobacteria Biosynthetic Diversity.</title>
        <authorList>
            <person name="Kalkreuter E."/>
            <person name="Kautsar S.A."/>
            <person name="Yang D."/>
            <person name="Bader C.D."/>
            <person name="Teijaro C.N."/>
            <person name="Fluegel L."/>
            <person name="Davis C.M."/>
            <person name="Simpson J.R."/>
            <person name="Lauterbach L."/>
            <person name="Steele A.D."/>
            <person name="Gui C."/>
            <person name="Meng S."/>
            <person name="Li G."/>
            <person name="Viehrig K."/>
            <person name="Ye F."/>
            <person name="Su P."/>
            <person name="Kiefer A.F."/>
            <person name="Nichols A."/>
            <person name="Cepeda A.J."/>
            <person name="Yan W."/>
            <person name="Fan B."/>
            <person name="Jiang Y."/>
            <person name="Adhikari A."/>
            <person name="Zheng C.-J."/>
            <person name="Schuster L."/>
            <person name="Cowan T.M."/>
            <person name="Smanski M.J."/>
            <person name="Chevrette M.G."/>
            <person name="De Carvalho L.P.S."/>
            <person name="Shen B."/>
        </authorList>
    </citation>
    <scope>NUCLEOTIDE SEQUENCE [LARGE SCALE GENOMIC DNA]</scope>
    <source>
        <strain evidence="2 3">NPDC048946</strain>
    </source>
</reference>
<sequence>MGAGTGQDGDMVRLLADRQALRDLVETYAHGADRRKPDLVASCFLPDGTLTVHMEAGADPVSRTGRERIAKALTGLERYVATMHLVANQLATVDGDRAEAETYCTAHHIYDDEAGVRRDRVMAIRYLDTYARTDEGWRIATRTLHCDWVEDRPLTIAS</sequence>
<evidence type="ECO:0000259" key="1">
    <source>
        <dbReference type="Pfam" id="PF13577"/>
    </source>
</evidence>
<accession>A0ABV3DWZ2</accession>
<dbReference type="Pfam" id="PF13577">
    <property type="entry name" value="SnoaL_4"/>
    <property type="match status" value="1"/>
</dbReference>
<dbReference type="RefSeq" id="WP_358363915.1">
    <property type="nucleotide sequence ID" value="NZ_JBEZFP010000191.1"/>
</dbReference>
<dbReference type="CDD" id="cd00531">
    <property type="entry name" value="NTF2_like"/>
    <property type="match status" value="1"/>
</dbReference>
<organism evidence="2 3">
    <name type="scientific">Streptodolium elevatio</name>
    <dbReference type="NCBI Taxonomy" id="3157996"/>
    <lineage>
        <taxon>Bacteria</taxon>
        <taxon>Bacillati</taxon>
        <taxon>Actinomycetota</taxon>
        <taxon>Actinomycetes</taxon>
        <taxon>Kitasatosporales</taxon>
        <taxon>Streptomycetaceae</taxon>
        <taxon>Streptodolium</taxon>
    </lineage>
</organism>
<proteinExistence type="predicted"/>
<dbReference type="SUPFAM" id="SSF54427">
    <property type="entry name" value="NTF2-like"/>
    <property type="match status" value="1"/>
</dbReference>
<dbReference type="EMBL" id="JBEZFP010000191">
    <property type="protein sequence ID" value="MEU8139674.1"/>
    <property type="molecule type" value="Genomic_DNA"/>
</dbReference>
<dbReference type="InterPro" id="IPR032710">
    <property type="entry name" value="NTF2-like_dom_sf"/>
</dbReference>
<evidence type="ECO:0000313" key="3">
    <source>
        <dbReference type="Proteomes" id="UP001551482"/>
    </source>
</evidence>
<comment type="caution">
    <text evidence="2">The sequence shown here is derived from an EMBL/GenBank/DDBJ whole genome shotgun (WGS) entry which is preliminary data.</text>
</comment>
<dbReference type="InterPro" id="IPR037401">
    <property type="entry name" value="SnoaL-like"/>
</dbReference>
<feature type="domain" description="SnoaL-like" evidence="1">
    <location>
        <begin position="15"/>
        <end position="143"/>
    </location>
</feature>
<gene>
    <name evidence="2" type="ORF">AB0C36_40055</name>
</gene>
<name>A0ABV3DWZ2_9ACTN</name>
<dbReference type="Gene3D" id="3.10.450.50">
    <property type="match status" value="1"/>
</dbReference>
<protein>
    <submittedName>
        <fullName evidence="2">Nuclear transport factor 2 family protein</fullName>
    </submittedName>
</protein>
<evidence type="ECO:0000313" key="2">
    <source>
        <dbReference type="EMBL" id="MEU8139674.1"/>
    </source>
</evidence>
<dbReference type="Proteomes" id="UP001551482">
    <property type="component" value="Unassembled WGS sequence"/>
</dbReference>
<keyword evidence="3" id="KW-1185">Reference proteome</keyword>